<dbReference type="GO" id="GO:0005886">
    <property type="term" value="C:plasma membrane"/>
    <property type="evidence" value="ECO:0007669"/>
    <property type="project" value="UniProtKB-SubCell"/>
</dbReference>
<feature type="coiled-coil region" evidence="10">
    <location>
        <begin position="157"/>
        <end position="198"/>
    </location>
</feature>
<reference evidence="13 15" key="1">
    <citation type="submission" date="2015-04" db="EMBL/GenBank/DDBJ databases">
        <title>The draft genome sequence of Roseovarius indicus B108T.</title>
        <authorList>
            <person name="Li G."/>
            <person name="Lai Q."/>
            <person name="Shao Z."/>
            <person name="Yan P."/>
        </authorList>
    </citation>
    <scope>NUCLEOTIDE SEQUENCE [LARGE SCALE GENOMIC DNA]</scope>
    <source>
        <strain evidence="13 15">B108</strain>
    </source>
</reference>
<sequence length="441" mass="47732">MFGARVEDQFVNDASASGRHRGARGSLALLAAIVIGLGGFFAWAWFYEIEEVTRATGRVVPSRQLQVVQSFDGGVVTEISVQEGDVVEPDAELMRIDDTRAGSDLGEIQEREATLMAAEARIMAEAQGAEVILFPEGLEERAPAAVAAETEVFLSRRGQLEAELAVLEDQLSQRKAALRESRATIAKLEAQLAPLTEETELTEGLAERGSVPRIELLRLQGQLAAVQGELDVSRARLPGIEAAIREAENQIRTAKSAYVLTARERGAEISGELSVLREALRSAADKVTRTLLRAPVRGTVNRVHVTTIGAVVQPGAPLVEIVPRDDNLLIEAQIRPRDVAFISPGQAASVKITAYDYLVYGALDGTVERIGADALEDSEGNQFFRVMVRTAESELPAIGDDTLPIGPGMVAQVDIQTGRKTVLDYLLKPLRRAQAEALRER</sequence>
<dbReference type="PANTHER" id="PTHR30386">
    <property type="entry name" value="MEMBRANE FUSION SUBUNIT OF EMRAB-TOLC MULTIDRUG EFFLUX PUMP"/>
    <property type="match status" value="1"/>
</dbReference>
<evidence type="ECO:0000256" key="5">
    <source>
        <dbReference type="ARBA" id="ARBA00022519"/>
    </source>
</evidence>
<protein>
    <recommendedName>
        <fullName evidence="9">Membrane fusion protein (MFP) family protein</fullName>
    </recommendedName>
</protein>
<evidence type="ECO:0000256" key="7">
    <source>
        <dbReference type="ARBA" id="ARBA00022989"/>
    </source>
</evidence>
<dbReference type="OrthoDB" id="9810980at2"/>
<dbReference type="InterPro" id="IPR006144">
    <property type="entry name" value="Secretion_HlyD_CS"/>
</dbReference>
<evidence type="ECO:0000313" key="14">
    <source>
        <dbReference type="EMBL" id="QEW24899.1"/>
    </source>
</evidence>
<dbReference type="PATRIC" id="fig|540747.5.peg.3397"/>
<dbReference type="Proteomes" id="UP000051401">
    <property type="component" value="Unassembled WGS sequence"/>
</dbReference>
<comment type="subcellular location">
    <subcellularLocation>
        <location evidence="1 9">Cell inner membrane</location>
        <topology evidence="1 9">Single-pass membrane protein</topology>
    </subcellularLocation>
</comment>
<dbReference type="PANTHER" id="PTHR30386:SF26">
    <property type="entry name" value="TRANSPORT PROTEIN COMB"/>
    <property type="match status" value="1"/>
</dbReference>
<evidence type="ECO:0000256" key="2">
    <source>
        <dbReference type="ARBA" id="ARBA00009477"/>
    </source>
</evidence>
<evidence type="ECO:0000313" key="13">
    <source>
        <dbReference type="EMBL" id="KRS15243.1"/>
    </source>
</evidence>
<evidence type="ECO:0000256" key="1">
    <source>
        <dbReference type="ARBA" id="ARBA00004377"/>
    </source>
</evidence>
<evidence type="ECO:0000259" key="12">
    <source>
        <dbReference type="Pfam" id="PF26002"/>
    </source>
</evidence>
<dbReference type="PROSITE" id="PS00543">
    <property type="entry name" value="HLYD_FAMILY"/>
    <property type="match status" value="1"/>
</dbReference>
<dbReference type="InterPro" id="IPR058781">
    <property type="entry name" value="HH_AprE-like"/>
</dbReference>
<organism evidence="13 15">
    <name type="scientific">Roseovarius indicus</name>
    <dbReference type="NCBI Taxonomy" id="540747"/>
    <lineage>
        <taxon>Bacteria</taxon>
        <taxon>Pseudomonadati</taxon>
        <taxon>Pseudomonadota</taxon>
        <taxon>Alphaproteobacteria</taxon>
        <taxon>Rhodobacterales</taxon>
        <taxon>Roseobacteraceae</taxon>
        <taxon>Roseovarius</taxon>
    </lineage>
</organism>
<evidence type="ECO:0000256" key="8">
    <source>
        <dbReference type="ARBA" id="ARBA00023136"/>
    </source>
</evidence>
<evidence type="ECO:0000259" key="11">
    <source>
        <dbReference type="Pfam" id="PF25994"/>
    </source>
</evidence>
<dbReference type="Pfam" id="PF25994">
    <property type="entry name" value="HH_AprE"/>
    <property type="match status" value="1"/>
</dbReference>
<keyword evidence="4 9" id="KW-1003">Cell membrane</keyword>
<gene>
    <name evidence="14" type="primary">hlyD</name>
    <name evidence="14" type="ORF">RIdsm_00683</name>
    <name evidence="13" type="ORF">XM52_25205</name>
</gene>
<evidence type="ECO:0000256" key="9">
    <source>
        <dbReference type="RuleBase" id="RU365093"/>
    </source>
</evidence>
<proteinExistence type="inferred from homology"/>
<keyword evidence="6 9" id="KW-0812">Transmembrane</keyword>
<dbReference type="InterPro" id="IPR058982">
    <property type="entry name" value="Beta-barrel_AprE"/>
</dbReference>
<feature type="domain" description="AprE-like beta-barrel" evidence="12">
    <location>
        <begin position="328"/>
        <end position="418"/>
    </location>
</feature>
<keyword evidence="5 9" id="KW-0997">Cell inner membrane</keyword>
<evidence type="ECO:0000313" key="15">
    <source>
        <dbReference type="Proteomes" id="UP000051401"/>
    </source>
</evidence>
<accession>A0A0T5P296</accession>
<feature type="domain" description="AprE-like long alpha-helical hairpin" evidence="11">
    <location>
        <begin position="102"/>
        <end position="286"/>
    </location>
</feature>
<feature type="coiled-coil region" evidence="10">
    <location>
        <begin position="237"/>
        <end position="264"/>
    </location>
</feature>
<dbReference type="AlphaFoldDB" id="A0A0T5P296"/>
<keyword evidence="10" id="KW-0175">Coiled coil</keyword>
<feature type="transmembrane region" description="Helical" evidence="9">
    <location>
        <begin position="27"/>
        <end position="46"/>
    </location>
</feature>
<dbReference type="EMBL" id="CP031598">
    <property type="protein sequence ID" value="QEW24899.1"/>
    <property type="molecule type" value="Genomic_DNA"/>
</dbReference>
<reference evidence="14 16" key="2">
    <citation type="submission" date="2018-08" db="EMBL/GenBank/DDBJ databases">
        <title>Genetic Globetrotter - A new plasmid hitch-hiking vast phylogenetic and geographic distances.</title>
        <authorList>
            <person name="Vollmers J."/>
            <person name="Petersen J."/>
        </authorList>
    </citation>
    <scope>NUCLEOTIDE SEQUENCE [LARGE SCALE GENOMIC DNA]</scope>
    <source>
        <strain evidence="14 16">DSM 26383</strain>
    </source>
</reference>
<dbReference type="Pfam" id="PF26002">
    <property type="entry name" value="Beta-barrel_AprE"/>
    <property type="match status" value="1"/>
</dbReference>
<comment type="similarity">
    <text evidence="2 9">Belongs to the membrane fusion protein (MFP) (TC 8.A.1) family.</text>
</comment>
<dbReference type="InterPro" id="IPR050739">
    <property type="entry name" value="MFP"/>
</dbReference>
<evidence type="ECO:0000313" key="16">
    <source>
        <dbReference type="Proteomes" id="UP000325785"/>
    </source>
</evidence>
<dbReference type="EMBL" id="LAXI01000025">
    <property type="protein sequence ID" value="KRS15243.1"/>
    <property type="molecule type" value="Genomic_DNA"/>
</dbReference>
<keyword evidence="8 9" id="KW-0472">Membrane</keyword>
<keyword evidence="3 9" id="KW-0813">Transport</keyword>
<keyword evidence="7 9" id="KW-1133">Transmembrane helix</keyword>
<dbReference type="KEGG" id="rid:RIdsm_00683"/>
<name>A0A0T5P296_9RHOB</name>
<dbReference type="RefSeq" id="WP_057820806.1">
    <property type="nucleotide sequence ID" value="NZ_CP031598.1"/>
</dbReference>
<evidence type="ECO:0000256" key="10">
    <source>
        <dbReference type="SAM" id="Coils"/>
    </source>
</evidence>
<dbReference type="NCBIfam" id="TIGR01843">
    <property type="entry name" value="type_I_hlyD"/>
    <property type="match status" value="1"/>
</dbReference>
<evidence type="ECO:0000256" key="6">
    <source>
        <dbReference type="ARBA" id="ARBA00022692"/>
    </source>
</evidence>
<evidence type="ECO:0000256" key="3">
    <source>
        <dbReference type="ARBA" id="ARBA00022448"/>
    </source>
</evidence>
<dbReference type="InterPro" id="IPR010129">
    <property type="entry name" value="T1SS_HlyD"/>
</dbReference>
<dbReference type="STRING" id="540747.SAMN04488031_1113"/>
<evidence type="ECO:0000256" key="4">
    <source>
        <dbReference type="ARBA" id="ARBA00022475"/>
    </source>
</evidence>
<dbReference type="Gene3D" id="2.40.30.170">
    <property type="match status" value="1"/>
</dbReference>
<dbReference type="GO" id="GO:0009306">
    <property type="term" value="P:protein secretion"/>
    <property type="evidence" value="ECO:0007669"/>
    <property type="project" value="InterPro"/>
</dbReference>
<dbReference type="PRINTS" id="PR01490">
    <property type="entry name" value="RTXTOXIND"/>
</dbReference>
<dbReference type="Proteomes" id="UP000325785">
    <property type="component" value="Chromosome"/>
</dbReference>
<keyword evidence="15" id="KW-1185">Reference proteome</keyword>